<gene>
    <name evidence="4" type="ORF">TWF102_009366</name>
</gene>
<evidence type="ECO:0000256" key="2">
    <source>
        <dbReference type="SAM" id="MobiDB-lite"/>
    </source>
</evidence>
<evidence type="ECO:0000259" key="3">
    <source>
        <dbReference type="Pfam" id="PF12937"/>
    </source>
</evidence>
<evidence type="ECO:0000256" key="1">
    <source>
        <dbReference type="SAM" id="Coils"/>
    </source>
</evidence>
<dbReference type="SUPFAM" id="SSF81383">
    <property type="entry name" value="F-box domain"/>
    <property type="match status" value="1"/>
</dbReference>
<organism evidence="4 5">
    <name type="scientific">Orbilia oligospora</name>
    <name type="common">Nematode-trapping fungus</name>
    <name type="synonym">Arthrobotrys oligospora</name>
    <dbReference type="NCBI Taxonomy" id="2813651"/>
    <lineage>
        <taxon>Eukaryota</taxon>
        <taxon>Fungi</taxon>
        <taxon>Dikarya</taxon>
        <taxon>Ascomycota</taxon>
        <taxon>Pezizomycotina</taxon>
        <taxon>Orbiliomycetes</taxon>
        <taxon>Orbiliales</taxon>
        <taxon>Orbiliaceae</taxon>
        <taxon>Orbilia</taxon>
    </lineage>
</organism>
<dbReference type="InterPro" id="IPR036047">
    <property type="entry name" value="F-box-like_dom_sf"/>
</dbReference>
<dbReference type="EMBL" id="WIQW01000062">
    <property type="protein sequence ID" value="KAF3090148.1"/>
    <property type="molecule type" value="Genomic_DNA"/>
</dbReference>
<feature type="domain" description="F-box" evidence="3">
    <location>
        <begin position="843"/>
        <end position="890"/>
    </location>
</feature>
<feature type="coiled-coil region" evidence="1">
    <location>
        <begin position="555"/>
        <end position="610"/>
    </location>
</feature>
<feature type="coiled-coil region" evidence="1">
    <location>
        <begin position="224"/>
        <end position="251"/>
    </location>
</feature>
<sequence>MISQEEKFALVAANEAARMSDLSAGKINDVTKEIKSTILFQYRWQELLMAAPVAINCLGGCFVASSSPIASTTIIPTFQYKVTEFTGSPPETRTSSESLQAGLVECSNLGKFAFLEAEKGMGRISTMASRMVTADCQVVIECLNSPPNAKKFLALRMNQLKKAAVDCHETAQLMDRKFEEWLLYICKFHISCVEQQSKTESQRQQNELDLKTEEIKEKASKDNVTLMKEQSENFKSQVKEAREDYRKAMDSFPQGWDVLLGDLASGYINTMGSAMNAVAAVGSGYLQTTSGAGAIGAIGSTLGGANKGLSNAQQSGQVNLQGVAQILAAQALGAAGQTAMNAGQSMTGGAQQGTWGGLGQSLVGNLISSAGQTVVGVADPAYVQLNNVMVYLNILKSIVNGKDGGIDWTQVAPDSDGKSGLSFAYTMLASIQQSFQPPSPIGESSAKLITILNTVAQVAKSIRDASSKPEKLDKADPIVKKWQDEFNIQYNIAYQMQADGRKLPGNPANTIPMMGGLQQGAQKTLETVQKGVEGAKEGAQQSPGGSKKGAGQAMVDNARAKTDAANSALKEANKKLMESNKMLAEQQKALAEVQANLAKLQTARITLEEVKAVLVQSIALIVKMKAQVEKLVKFFSAVATAVDVVVKTAVEPFMEEVSIIVGGSLENVNEHYSLDDFTRTSIFHGVMTIRAYFSVFTDVAKMWVQLSHKHIMPGLQIAEEVGMSAQKIDPKDEDSRFRRDMAEKMNKLKWWVDGAKAGIEQMAKTTQGKIEAEMHARVEEMAKTTTLLLPSPEEVRAIEQAKAEGRPAPATIGVVALGKIKVKLCSGSVAVDKPTIPLSIPHILRLPVETTLQIFSYLPTDIKTQTVLCKTCSVWKYIVAEDPPLKRNRYRYDGVGGGHEKTLRPGNELIPAGTHKHAVFSDGLSLIIYDYVIKRYLLDSEWGPLDVPFVDEPFFYPTIHIPRQVPMYDGRREIAPQRTSDYKSDRPNSVIFQIRVYENTRQKIGQNRWIDTNVQKNATIAEMMGILLEMVKEIVQKHERTLKGRAELNLKIVDALDTSMYGMLKNNYDPNQFNPSEWFIDVIVVHHRDISENYNDLSEPPPVVRFMYN</sequence>
<reference evidence="4 5" key="1">
    <citation type="submission" date="2019-06" db="EMBL/GenBank/DDBJ databases">
        <authorList>
            <person name="Palmer J.M."/>
        </authorList>
    </citation>
    <scope>NUCLEOTIDE SEQUENCE [LARGE SCALE GENOMIC DNA]</scope>
    <source>
        <strain evidence="4 5">TWF102</strain>
    </source>
</reference>
<keyword evidence="1" id="KW-0175">Coiled coil</keyword>
<dbReference type="PANTHER" id="PTHR33488:SF2">
    <property type="entry name" value="EARLY ENDOSOME ANTIGEN 1-LIKE"/>
    <property type="match status" value="1"/>
</dbReference>
<dbReference type="InterPro" id="IPR001810">
    <property type="entry name" value="F-box_dom"/>
</dbReference>
<dbReference type="Proteomes" id="UP000475325">
    <property type="component" value="Unassembled WGS sequence"/>
</dbReference>
<accession>A0A7C8JGE4</accession>
<dbReference type="AlphaFoldDB" id="A0A7C8JGE4"/>
<name>A0A7C8JGE4_ORBOL</name>
<dbReference type="Pfam" id="PF12937">
    <property type="entry name" value="F-box-like"/>
    <property type="match status" value="1"/>
</dbReference>
<evidence type="ECO:0000313" key="4">
    <source>
        <dbReference type="EMBL" id="KAF3090148.1"/>
    </source>
</evidence>
<comment type="caution">
    <text evidence="4">The sequence shown here is derived from an EMBL/GenBank/DDBJ whole genome shotgun (WGS) entry which is preliminary data.</text>
</comment>
<proteinExistence type="predicted"/>
<evidence type="ECO:0000313" key="5">
    <source>
        <dbReference type="Proteomes" id="UP000475325"/>
    </source>
</evidence>
<dbReference type="PANTHER" id="PTHR33488">
    <property type="entry name" value="ZGC:162509"/>
    <property type="match status" value="1"/>
</dbReference>
<protein>
    <recommendedName>
        <fullName evidence="3">F-box domain-containing protein</fullName>
    </recommendedName>
</protein>
<feature type="region of interest" description="Disordered" evidence="2">
    <location>
        <begin position="533"/>
        <end position="554"/>
    </location>
</feature>